<dbReference type="PRINTS" id="PR00411">
    <property type="entry name" value="PNDRDTASEI"/>
</dbReference>
<dbReference type="InterPro" id="IPR036188">
    <property type="entry name" value="FAD/NAD-bd_sf"/>
</dbReference>
<dbReference type="EMBL" id="JBHTLY010000014">
    <property type="protein sequence ID" value="MFD1203432.1"/>
    <property type="molecule type" value="Genomic_DNA"/>
</dbReference>
<reference evidence="5" key="1">
    <citation type="journal article" date="2019" name="Int. J. Syst. Evol. Microbiol.">
        <title>The Global Catalogue of Microorganisms (GCM) 10K type strain sequencing project: providing services to taxonomists for standard genome sequencing and annotation.</title>
        <authorList>
            <consortium name="The Broad Institute Genomics Platform"/>
            <consortium name="The Broad Institute Genome Sequencing Center for Infectious Disease"/>
            <person name="Wu L."/>
            <person name="Ma J."/>
        </authorList>
    </citation>
    <scope>NUCLEOTIDE SEQUENCE [LARGE SCALE GENOMIC DNA]</scope>
    <source>
        <strain evidence="5">CCUG 50213</strain>
    </source>
</reference>
<dbReference type="PIRSF" id="PIRSF037495">
    <property type="entry name" value="Opine_OX_OoxA/HcnB"/>
    <property type="match status" value="1"/>
</dbReference>
<dbReference type="Pfam" id="PF07992">
    <property type="entry name" value="Pyr_redox_2"/>
    <property type="match status" value="1"/>
</dbReference>
<dbReference type="Proteomes" id="UP001597181">
    <property type="component" value="Unassembled WGS sequence"/>
</dbReference>
<proteinExistence type="predicted"/>
<feature type="domain" description="FAD/NAD(P)-binding" evidence="3">
    <location>
        <begin position="29"/>
        <end position="378"/>
    </location>
</feature>
<dbReference type="PANTHER" id="PTHR42949">
    <property type="entry name" value="ANAEROBIC GLYCEROL-3-PHOSPHATE DEHYDROGENASE SUBUNIT B"/>
    <property type="match status" value="1"/>
</dbReference>
<dbReference type="InterPro" id="IPR023753">
    <property type="entry name" value="FAD/NAD-binding_dom"/>
</dbReference>
<evidence type="ECO:0000313" key="5">
    <source>
        <dbReference type="Proteomes" id="UP001597181"/>
    </source>
</evidence>
<dbReference type="Gene3D" id="3.50.50.60">
    <property type="entry name" value="FAD/NAD(P)-binding domain"/>
    <property type="match status" value="3"/>
</dbReference>
<name>A0ABW3TST1_9MICO</name>
<organism evidence="4 5">
    <name type="scientific">Leucobacter albus</name>
    <dbReference type="NCBI Taxonomy" id="272210"/>
    <lineage>
        <taxon>Bacteria</taxon>
        <taxon>Bacillati</taxon>
        <taxon>Actinomycetota</taxon>
        <taxon>Actinomycetes</taxon>
        <taxon>Micrococcales</taxon>
        <taxon>Microbacteriaceae</taxon>
        <taxon>Leucobacter</taxon>
    </lineage>
</organism>
<evidence type="ECO:0000259" key="3">
    <source>
        <dbReference type="Pfam" id="PF07992"/>
    </source>
</evidence>
<dbReference type="SUPFAM" id="SSF51905">
    <property type="entry name" value="FAD/NAD(P)-binding domain"/>
    <property type="match status" value="1"/>
</dbReference>
<dbReference type="RefSeq" id="WP_343962233.1">
    <property type="nucleotide sequence ID" value="NZ_BAAAKZ010000016.1"/>
</dbReference>
<dbReference type="PRINTS" id="PR00368">
    <property type="entry name" value="FADPNR"/>
</dbReference>
<dbReference type="InterPro" id="IPR051691">
    <property type="entry name" value="Metab_Enz_Cyan_OpOx_G3PDH"/>
</dbReference>
<dbReference type="PANTHER" id="PTHR42949:SF3">
    <property type="entry name" value="ANAEROBIC GLYCEROL-3-PHOSPHATE DEHYDROGENASE SUBUNIT B"/>
    <property type="match status" value="1"/>
</dbReference>
<dbReference type="InterPro" id="IPR041854">
    <property type="entry name" value="BFD-like_2Fe2S-bd_dom_sf"/>
</dbReference>
<keyword evidence="1" id="KW-0560">Oxidoreductase</keyword>
<comment type="caution">
    <text evidence="4">The sequence shown here is derived from an EMBL/GenBank/DDBJ whole genome shotgun (WGS) entry which is preliminary data.</text>
</comment>
<evidence type="ECO:0000256" key="2">
    <source>
        <dbReference type="SAM" id="MobiDB-lite"/>
    </source>
</evidence>
<keyword evidence="5" id="KW-1185">Reference proteome</keyword>
<gene>
    <name evidence="4" type="ORF">ACFQ3U_16190</name>
</gene>
<dbReference type="CDD" id="cd19946">
    <property type="entry name" value="GlpA-like_Fer2_BFD-like"/>
    <property type="match status" value="1"/>
</dbReference>
<evidence type="ECO:0000256" key="1">
    <source>
        <dbReference type="ARBA" id="ARBA00023002"/>
    </source>
</evidence>
<accession>A0ABW3TST1</accession>
<sequence length="549" mass="55361">MSAPQAAPEPATGAATQSVRAAKRAPHVDVAVVGAGPAGLAAAAAAADRGASVAVIDSAEQPGGQYWRHRSETAGAPERGEYHHGWGEYLALRARFDAGVAAGRITYFPATSVWMARALPGANDTVGSAGATDGTSEPRATGAPAAGAVAAARFALELAPAYGGGASEPRAIRTAALVLATGGYDRQLPVPGWQLPGVMAAGGIQAFVKQNGMLPGSRFVIAGTGPFLLPVAANITQAGGSVAAVLESASLAGWLPRAHRAAGVPAKAVEGAGYVATFLRHRISYRVRTVITEILGTDHVTGVRTARVRANGEIVAGSEREITGIDGVGLGWGFTPQLELPLQLGVATRVDVDGSLIGVVDETGRSSVDGLYLAGEITGVGGAPLSVLEGEIAGRCAASAVLGDAATVTPAERRALARNRGFAEAMHLAHPVPTGWAERLTPDTTVCRCEEVTAGELGHAHEELAAEDLRTEKGLTRAGMGWCQGRVCGFAVSCLSAGAGGIGAAATPDATAAEASLAQSAKRPIAQPLPLSALRDLGELGELGEGAAL</sequence>
<dbReference type="InterPro" id="IPR017224">
    <property type="entry name" value="Opine_Oxase_asu/HCN_bsu"/>
</dbReference>
<evidence type="ECO:0000313" key="4">
    <source>
        <dbReference type="EMBL" id="MFD1203432.1"/>
    </source>
</evidence>
<feature type="region of interest" description="Disordered" evidence="2">
    <location>
        <begin position="1"/>
        <end position="20"/>
    </location>
</feature>
<dbReference type="Gene3D" id="1.10.10.1100">
    <property type="entry name" value="BFD-like [2Fe-2S]-binding domain"/>
    <property type="match status" value="1"/>
</dbReference>
<protein>
    <submittedName>
        <fullName evidence="4">NAD(P)/FAD-dependent oxidoreductase</fullName>
    </submittedName>
</protein>